<dbReference type="InterPro" id="IPR036390">
    <property type="entry name" value="WH_DNA-bd_sf"/>
</dbReference>
<dbReference type="InterPro" id="IPR015421">
    <property type="entry name" value="PyrdxlP-dep_Trfase_major"/>
</dbReference>
<dbReference type="InterPro" id="IPR015424">
    <property type="entry name" value="PyrdxlP-dep_Trfase"/>
</dbReference>
<dbReference type="InterPro" id="IPR036388">
    <property type="entry name" value="WH-like_DNA-bd_sf"/>
</dbReference>
<evidence type="ECO:0000313" key="8">
    <source>
        <dbReference type="Proteomes" id="UP001499954"/>
    </source>
</evidence>
<comment type="caution">
    <text evidence="7">The sequence shown here is derived from an EMBL/GenBank/DDBJ whole genome shotgun (WGS) entry which is preliminary data.</text>
</comment>
<proteinExistence type="inferred from homology"/>
<reference evidence="7 8" key="1">
    <citation type="journal article" date="2019" name="Int. J. Syst. Evol. Microbiol.">
        <title>The Global Catalogue of Microorganisms (GCM) 10K type strain sequencing project: providing services to taxonomists for standard genome sequencing and annotation.</title>
        <authorList>
            <consortium name="The Broad Institute Genomics Platform"/>
            <consortium name="The Broad Institute Genome Sequencing Center for Infectious Disease"/>
            <person name="Wu L."/>
            <person name="Ma J."/>
        </authorList>
    </citation>
    <scope>NUCLEOTIDE SEQUENCE [LARGE SCALE GENOMIC DNA]</scope>
    <source>
        <strain evidence="7 8">JCM 13584</strain>
    </source>
</reference>
<accession>A0ABN2QFI4</accession>
<dbReference type="InterPro" id="IPR000524">
    <property type="entry name" value="Tscrpt_reg_HTH_GntR"/>
</dbReference>
<keyword evidence="7" id="KW-0032">Aminotransferase</keyword>
<evidence type="ECO:0000259" key="6">
    <source>
        <dbReference type="PROSITE" id="PS50949"/>
    </source>
</evidence>
<name>A0ABN2QFI4_9MICO</name>
<dbReference type="Pfam" id="PF00392">
    <property type="entry name" value="GntR"/>
    <property type="match status" value="1"/>
</dbReference>
<dbReference type="Gene3D" id="1.10.10.10">
    <property type="entry name" value="Winged helix-like DNA-binding domain superfamily/Winged helix DNA-binding domain"/>
    <property type="match status" value="1"/>
</dbReference>
<dbReference type="SMART" id="SM00345">
    <property type="entry name" value="HTH_GNTR"/>
    <property type="match status" value="1"/>
</dbReference>
<dbReference type="PANTHER" id="PTHR46577">
    <property type="entry name" value="HTH-TYPE TRANSCRIPTIONAL REGULATORY PROTEIN GABR"/>
    <property type="match status" value="1"/>
</dbReference>
<keyword evidence="7" id="KW-0808">Transferase</keyword>
<dbReference type="Gene3D" id="3.40.640.10">
    <property type="entry name" value="Type I PLP-dependent aspartate aminotransferase-like (Major domain)"/>
    <property type="match status" value="1"/>
</dbReference>
<dbReference type="PROSITE" id="PS50949">
    <property type="entry name" value="HTH_GNTR"/>
    <property type="match status" value="1"/>
</dbReference>
<organism evidence="7 8">
    <name type="scientific">Agromyces allii</name>
    <dbReference type="NCBI Taxonomy" id="393607"/>
    <lineage>
        <taxon>Bacteria</taxon>
        <taxon>Bacillati</taxon>
        <taxon>Actinomycetota</taxon>
        <taxon>Actinomycetes</taxon>
        <taxon>Micrococcales</taxon>
        <taxon>Microbacteriaceae</taxon>
        <taxon>Agromyces</taxon>
    </lineage>
</organism>
<dbReference type="SUPFAM" id="SSF53383">
    <property type="entry name" value="PLP-dependent transferases"/>
    <property type="match status" value="1"/>
</dbReference>
<dbReference type="SUPFAM" id="SSF46785">
    <property type="entry name" value="Winged helix' DNA-binding domain"/>
    <property type="match status" value="1"/>
</dbReference>
<evidence type="ECO:0000256" key="4">
    <source>
        <dbReference type="ARBA" id="ARBA00023125"/>
    </source>
</evidence>
<dbReference type="CDD" id="cd07377">
    <property type="entry name" value="WHTH_GntR"/>
    <property type="match status" value="1"/>
</dbReference>
<comment type="similarity">
    <text evidence="1">In the C-terminal section; belongs to the class-I pyridoxal-phosphate-dependent aminotransferase family.</text>
</comment>
<evidence type="ECO:0000256" key="3">
    <source>
        <dbReference type="ARBA" id="ARBA00023015"/>
    </source>
</evidence>
<keyword evidence="3" id="KW-0805">Transcription regulation</keyword>
<keyword evidence="4" id="KW-0238">DNA-binding</keyword>
<dbReference type="EMBL" id="BAAAMK010000002">
    <property type="protein sequence ID" value="GAA1949905.1"/>
    <property type="molecule type" value="Genomic_DNA"/>
</dbReference>
<evidence type="ECO:0000256" key="2">
    <source>
        <dbReference type="ARBA" id="ARBA00022898"/>
    </source>
</evidence>
<keyword evidence="2" id="KW-0663">Pyridoxal phosphate</keyword>
<sequence>MDAEGLVARLASSVANTGSARLAQTIGTLISSGELRPGMKLPPIRTIAQALGMSPSAVGQSWSSLRERGLIETRTRGGTVVMGPRSSPHPVRFAQLVTAADAGESDLGRPLPDPTLLPDVRSVFARVAAETPDLNLSDPPAATARLREAARAHWPFAVEDVMAVHRGIDGVEQALLALVQRGETVAVEDPSVPRVLDIVDRLGLRVLPIAWRERGPDLRELGRAVRAGAKAFLYQPNGHSPTGANVDDEWLSAAAAVLQPSGTLAIELDNFALLHEERRTLGRSLPETTLLIDGFGSSHGPDVQVALLGGSAAAVERVRQQVAYSHRWVSRLLQDSLAWMLLDPGTRQHVARSAAEYGRRHATARDWLRSNRLDVSTSTTAPSIWIPVADDDAVTARLAERGISVLPARLFERRRAHRRHIHINGGVDVESHLADFEILVEIVDAVAAEERAARRDRDRALREAGDYQI</sequence>
<dbReference type="RefSeq" id="WP_157413167.1">
    <property type="nucleotide sequence ID" value="NZ_BAAAMK010000002.1"/>
</dbReference>
<dbReference type="GO" id="GO:0008483">
    <property type="term" value="F:transaminase activity"/>
    <property type="evidence" value="ECO:0007669"/>
    <property type="project" value="UniProtKB-KW"/>
</dbReference>
<keyword evidence="5" id="KW-0804">Transcription</keyword>
<protein>
    <submittedName>
        <fullName evidence="7">Aminotransferase class I/II-fold pyridoxal phosphate-dependent enzyme</fullName>
    </submittedName>
</protein>
<dbReference type="InterPro" id="IPR051446">
    <property type="entry name" value="HTH_trans_reg/aminotransferase"/>
</dbReference>
<evidence type="ECO:0000256" key="5">
    <source>
        <dbReference type="ARBA" id="ARBA00023163"/>
    </source>
</evidence>
<dbReference type="Proteomes" id="UP001499954">
    <property type="component" value="Unassembled WGS sequence"/>
</dbReference>
<gene>
    <name evidence="7" type="ORF">GCM10009717_15160</name>
</gene>
<keyword evidence="8" id="KW-1185">Reference proteome</keyword>
<feature type="domain" description="HTH gntR-type" evidence="6">
    <location>
        <begin position="16"/>
        <end position="84"/>
    </location>
</feature>
<evidence type="ECO:0000313" key="7">
    <source>
        <dbReference type="EMBL" id="GAA1949905.1"/>
    </source>
</evidence>
<evidence type="ECO:0000256" key="1">
    <source>
        <dbReference type="ARBA" id="ARBA00005384"/>
    </source>
</evidence>
<dbReference type="PANTHER" id="PTHR46577:SF1">
    <property type="entry name" value="HTH-TYPE TRANSCRIPTIONAL REGULATORY PROTEIN GABR"/>
    <property type="match status" value="1"/>
</dbReference>